<protein>
    <submittedName>
        <fullName evidence="2">Uncharacterized protein</fullName>
    </submittedName>
</protein>
<name>A0A6H1TUC9_9CYAN</name>
<dbReference type="AlphaFoldDB" id="A0A6H1TUC9"/>
<dbReference type="Proteomes" id="UP000500857">
    <property type="component" value="Chromosome"/>
</dbReference>
<evidence type="ECO:0000313" key="2">
    <source>
        <dbReference type="EMBL" id="QIZ70202.1"/>
    </source>
</evidence>
<evidence type="ECO:0000313" key="3">
    <source>
        <dbReference type="Proteomes" id="UP000500857"/>
    </source>
</evidence>
<reference evidence="2 3" key="1">
    <citation type="submission" date="2020-04" db="EMBL/GenBank/DDBJ databases">
        <authorList>
            <person name="Basu S."/>
            <person name="Maruthanayagam V."/>
            <person name="Chakraborty S."/>
            <person name="Pramanik A."/>
            <person name="Mukherjee J."/>
            <person name="Brink B."/>
        </authorList>
    </citation>
    <scope>NUCLEOTIDE SEQUENCE [LARGE SCALE GENOMIC DNA]</scope>
    <source>
        <strain evidence="2 3">AP17</strain>
    </source>
</reference>
<feature type="compositionally biased region" description="Basic and acidic residues" evidence="1">
    <location>
        <begin position="1"/>
        <end position="31"/>
    </location>
</feature>
<feature type="compositionally biased region" description="Basic and acidic residues" evidence="1">
    <location>
        <begin position="46"/>
        <end position="63"/>
    </location>
</feature>
<sequence length="69" mass="8256">MNAEELAREKLAEQRLQQEHQHESMTRRATQEIHQSSQGNTDEEARELLVEQRRHEEHQHETMNARAVK</sequence>
<dbReference type="EMBL" id="CP051167">
    <property type="protein sequence ID" value="QIZ70202.1"/>
    <property type="molecule type" value="Genomic_DNA"/>
</dbReference>
<dbReference type="KEGG" id="oxy:HCG48_06150"/>
<gene>
    <name evidence="2" type="ORF">HCG48_06150</name>
</gene>
<keyword evidence="3" id="KW-1185">Reference proteome</keyword>
<accession>A0A6H1TUC9</accession>
<organism evidence="2 3">
    <name type="scientific">Oxynema aestuarii AP17</name>
    <dbReference type="NCBI Taxonomy" id="2064643"/>
    <lineage>
        <taxon>Bacteria</taxon>
        <taxon>Bacillati</taxon>
        <taxon>Cyanobacteriota</taxon>
        <taxon>Cyanophyceae</taxon>
        <taxon>Oscillatoriophycideae</taxon>
        <taxon>Oscillatoriales</taxon>
        <taxon>Oscillatoriaceae</taxon>
        <taxon>Oxynema</taxon>
        <taxon>Oxynema aestuarii</taxon>
    </lineage>
</organism>
<feature type="region of interest" description="Disordered" evidence="1">
    <location>
        <begin position="1"/>
        <end position="69"/>
    </location>
</feature>
<proteinExistence type="predicted"/>
<dbReference type="RefSeq" id="WP_168568357.1">
    <property type="nucleotide sequence ID" value="NZ_CP051167.1"/>
</dbReference>
<evidence type="ECO:0000256" key="1">
    <source>
        <dbReference type="SAM" id="MobiDB-lite"/>
    </source>
</evidence>